<evidence type="ECO:0000256" key="5">
    <source>
        <dbReference type="ARBA" id="ARBA00022692"/>
    </source>
</evidence>
<comment type="caution">
    <text evidence="16">The sequence shown here is derived from an EMBL/GenBank/DDBJ whole genome shotgun (WGS) entry which is preliminary data.</text>
</comment>
<evidence type="ECO:0000256" key="1">
    <source>
        <dbReference type="ARBA" id="ARBA00004571"/>
    </source>
</evidence>
<keyword evidence="6" id="KW-0408">Iron</keyword>
<keyword evidence="9 11" id="KW-0472">Membrane</keyword>
<evidence type="ECO:0000313" key="16">
    <source>
        <dbReference type="EMBL" id="MBB6228519.1"/>
    </source>
</evidence>
<dbReference type="AlphaFoldDB" id="A0A841L6D8"/>
<dbReference type="Pfam" id="PF07715">
    <property type="entry name" value="Plug"/>
    <property type="match status" value="1"/>
</dbReference>
<dbReference type="InterPro" id="IPR039426">
    <property type="entry name" value="TonB-dep_rcpt-like"/>
</dbReference>
<accession>A0A841L6D8</accession>
<proteinExistence type="inferred from homology"/>
<keyword evidence="8 12" id="KW-0798">TonB box</keyword>
<evidence type="ECO:0000313" key="17">
    <source>
        <dbReference type="Proteomes" id="UP000538147"/>
    </source>
</evidence>
<evidence type="ECO:0000256" key="7">
    <source>
        <dbReference type="ARBA" id="ARBA00023065"/>
    </source>
</evidence>
<dbReference type="GO" id="GO:0006826">
    <property type="term" value="P:iron ion transport"/>
    <property type="evidence" value="ECO:0007669"/>
    <property type="project" value="UniProtKB-KW"/>
</dbReference>
<keyword evidence="16" id="KW-0675">Receptor</keyword>
<keyword evidence="10 11" id="KW-0998">Cell outer membrane</keyword>
<dbReference type="InterPro" id="IPR012910">
    <property type="entry name" value="Plug_dom"/>
</dbReference>
<feature type="chain" id="PRO_5032308748" evidence="13">
    <location>
        <begin position="21"/>
        <end position="845"/>
    </location>
</feature>
<gene>
    <name evidence="16" type="ORF">FHS79_002709</name>
</gene>
<dbReference type="EMBL" id="JACIIV010000020">
    <property type="protein sequence ID" value="MBB6228519.1"/>
    <property type="molecule type" value="Genomic_DNA"/>
</dbReference>
<evidence type="ECO:0000256" key="13">
    <source>
        <dbReference type="SAM" id="SignalP"/>
    </source>
</evidence>
<dbReference type="InterPro" id="IPR000531">
    <property type="entry name" value="Beta-barrel_TonB"/>
</dbReference>
<evidence type="ECO:0000256" key="10">
    <source>
        <dbReference type="ARBA" id="ARBA00023237"/>
    </source>
</evidence>
<dbReference type="RefSeq" id="WP_243452883.1">
    <property type="nucleotide sequence ID" value="NZ_JACIIV010000020.1"/>
</dbReference>
<evidence type="ECO:0000259" key="14">
    <source>
        <dbReference type="Pfam" id="PF00593"/>
    </source>
</evidence>
<evidence type="ECO:0000256" key="8">
    <source>
        <dbReference type="ARBA" id="ARBA00023077"/>
    </source>
</evidence>
<keyword evidence="5 11" id="KW-0812">Transmembrane</keyword>
<feature type="domain" description="TonB-dependent receptor-like beta-barrel" evidence="14">
    <location>
        <begin position="377"/>
        <end position="814"/>
    </location>
</feature>
<keyword evidence="3 11" id="KW-1134">Transmembrane beta strand</keyword>
<name>A0A841L6D8_9SPHN</name>
<evidence type="ECO:0000256" key="12">
    <source>
        <dbReference type="RuleBase" id="RU003357"/>
    </source>
</evidence>
<dbReference type="PROSITE" id="PS51257">
    <property type="entry name" value="PROKAR_LIPOPROTEIN"/>
    <property type="match status" value="1"/>
</dbReference>
<dbReference type="Gene3D" id="2.40.170.20">
    <property type="entry name" value="TonB-dependent receptor, beta-barrel domain"/>
    <property type="match status" value="1"/>
</dbReference>
<evidence type="ECO:0000259" key="15">
    <source>
        <dbReference type="Pfam" id="PF07715"/>
    </source>
</evidence>
<evidence type="ECO:0000256" key="3">
    <source>
        <dbReference type="ARBA" id="ARBA00022452"/>
    </source>
</evidence>
<dbReference type="Proteomes" id="UP000538147">
    <property type="component" value="Unassembled WGS sequence"/>
</dbReference>
<evidence type="ECO:0000256" key="2">
    <source>
        <dbReference type="ARBA" id="ARBA00022448"/>
    </source>
</evidence>
<dbReference type="PANTHER" id="PTHR32552:SF81">
    <property type="entry name" value="TONB-DEPENDENT OUTER MEMBRANE RECEPTOR"/>
    <property type="match status" value="1"/>
</dbReference>
<evidence type="ECO:0000256" key="11">
    <source>
        <dbReference type="PROSITE-ProRule" id="PRU01360"/>
    </source>
</evidence>
<dbReference type="Pfam" id="PF00593">
    <property type="entry name" value="TonB_dep_Rec_b-barrel"/>
    <property type="match status" value="1"/>
</dbReference>
<comment type="similarity">
    <text evidence="11 12">Belongs to the TonB-dependent receptor family.</text>
</comment>
<evidence type="ECO:0000256" key="9">
    <source>
        <dbReference type="ARBA" id="ARBA00023136"/>
    </source>
</evidence>
<dbReference type="SUPFAM" id="SSF56935">
    <property type="entry name" value="Porins"/>
    <property type="match status" value="1"/>
</dbReference>
<feature type="signal peptide" evidence="13">
    <location>
        <begin position="1"/>
        <end position="20"/>
    </location>
</feature>
<keyword evidence="7" id="KW-0406">Ion transport</keyword>
<dbReference type="PANTHER" id="PTHR32552">
    <property type="entry name" value="FERRICHROME IRON RECEPTOR-RELATED"/>
    <property type="match status" value="1"/>
</dbReference>
<keyword evidence="2 11" id="KW-0813">Transport</keyword>
<dbReference type="GO" id="GO:0009279">
    <property type="term" value="C:cell outer membrane"/>
    <property type="evidence" value="ECO:0007669"/>
    <property type="project" value="UniProtKB-SubCell"/>
</dbReference>
<evidence type="ECO:0000256" key="4">
    <source>
        <dbReference type="ARBA" id="ARBA00022496"/>
    </source>
</evidence>
<sequence length="845" mass="90303">MRAARLKALRIMLGAGTALACSGAAAAQTPPDQTPPEPNTAQLGEILVTAQRRSESLQSVPIAITAFSAESLEAKGIQSTLQMVQFVPNLFGANNTGLGSANTYFIRGLGSVESVATFDPSVGTYIDDIYLSRQNANNFNFFDIDRLEVLRGPQGTLFGRNTTGGAVNVILKKPGTVLGGFGEVAYGAYNRVMVRGSIDMPLSSGIGFKLSGYYQDDAGYVRNTTTGERLNDVDGAGLRGALRFDITPDVEWNVSVAYIRSSGENAVNFACDPRDPANCSGRFATTGLRKTTSSTAPLAISGRKAEFGFGNETDTIIAISNLEWRSEAATLNVITGVVDLQQKFHLDFADGRGLPTVADPIPAVRGFPLGGFGILNDGKHKQFSQEVKLSGSLFGGALDYVTGLYLLDEDNTTDFADTFAVFTGAPAPLQLLLADRTLNNTAKATAGYFQGDLNLSEQLKLTAGIRYTDETKTFRISDNRQACNASLAVTCLNQTNLVAANGVPIPTSQNVKIWTPRFVLNYTPSDSLLLFASATRGFKSGGWNARGTAANELLPFGPETVWSYEAGIKSEWFDRRLRVNVTGFWLDNQDLQAPSAFVRANGSIAFIAQNFADYRNKGVELEITAVPVDGLNLFANIGFQDDEYRLDPTAPRTNEYGVTSVARQLLDCRAQIAAGQVPLSSSNAAAGAPPNNAPACAAGIVDANGNLASPVRTPQWTVAVGGTYDWRLPAPGIIITPSVNVSWRSSYQTGTANGTIYTGAITAGAGGGNRTFPANPFGGDFITGSDAPGFAVVNAGIAMRTDDRNWTLAVECQNCLDKVFLESTLANYTYLSYPRFWQVRAKRVF</sequence>
<dbReference type="InterPro" id="IPR036942">
    <property type="entry name" value="Beta-barrel_TonB_sf"/>
</dbReference>
<protein>
    <submittedName>
        <fullName evidence="16">Iron complex outermembrane receptor protein</fullName>
    </submittedName>
</protein>
<dbReference type="PROSITE" id="PS52016">
    <property type="entry name" value="TONB_DEPENDENT_REC_3"/>
    <property type="match status" value="1"/>
</dbReference>
<keyword evidence="17" id="KW-1185">Reference proteome</keyword>
<keyword evidence="4" id="KW-0410">Iron transport</keyword>
<keyword evidence="13" id="KW-0732">Signal</keyword>
<reference evidence="16 17" key="1">
    <citation type="submission" date="2020-08" db="EMBL/GenBank/DDBJ databases">
        <title>Genomic Encyclopedia of Type Strains, Phase IV (KMG-IV): sequencing the most valuable type-strain genomes for metagenomic binning, comparative biology and taxonomic classification.</title>
        <authorList>
            <person name="Goeker M."/>
        </authorList>
    </citation>
    <scope>NUCLEOTIDE SEQUENCE [LARGE SCALE GENOMIC DNA]</scope>
    <source>
        <strain evidence="16 17">DSM 102189</strain>
    </source>
</reference>
<evidence type="ECO:0000256" key="6">
    <source>
        <dbReference type="ARBA" id="ARBA00023004"/>
    </source>
</evidence>
<feature type="domain" description="TonB-dependent receptor plug" evidence="15">
    <location>
        <begin position="57"/>
        <end position="166"/>
    </location>
</feature>
<organism evidence="16 17">
    <name type="scientific">Polymorphobacter multimanifer</name>
    <dbReference type="NCBI Taxonomy" id="1070431"/>
    <lineage>
        <taxon>Bacteria</taxon>
        <taxon>Pseudomonadati</taxon>
        <taxon>Pseudomonadota</taxon>
        <taxon>Alphaproteobacteria</taxon>
        <taxon>Sphingomonadales</taxon>
        <taxon>Sphingosinicellaceae</taxon>
        <taxon>Polymorphobacter</taxon>
    </lineage>
</organism>
<comment type="subcellular location">
    <subcellularLocation>
        <location evidence="1 11">Cell outer membrane</location>
        <topology evidence="1 11">Multi-pass membrane protein</topology>
    </subcellularLocation>
</comment>